<keyword evidence="3 10" id="KW-0812">Transmembrane</keyword>
<dbReference type="PANTHER" id="PTHR34128">
    <property type="entry name" value="CYTOCHROME C-TYPE BIOGENESIS PROTEIN CCME HOMOLOG, MITOCHONDRIAL"/>
    <property type="match status" value="1"/>
</dbReference>
<proteinExistence type="inferred from homology"/>
<keyword evidence="7 10" id="KW-1133">Transmembrane helix</keyword>
<evidence type="ECO:0000256" key="3">
    <source>
        <dbReference type="ARBA" id="ARBA00022692"/>
    </source>
</evidence>
<dbReference type="KEGG" id="gsn:YC6258_04690"/>
<dbReference type="RefSeq" id="WP_044618665.1">
    <property type="nucleotide sequence ID" value="NZ_CP007142.1"/>
</dbReference>
<dbReference type="GO" id="GO:0017003">
    <property type="term" value="P:protein-heme linkage"/>
    <property type="evidence" value="ECO:0007669"/>
    <property type="project" value="UniProtKB-UniRule"/>
</dbReference>
<evidence type="ECO:0000256" key="6">
    <source>
        <dbReference type="ARBA" id="ARBA00022968"/>
    </source>
</evidence>
<dbReference type="SUPFAM" id="SSF82093">
    <property type="entry name" value="Heme chaperone CcmE"/>
    <property type="match status" value="1"/>
</dbReference>
<dbReference type="PATRIC" id="fig|1445510.3.peg.4653"/>
<organism evidence="12 13">
    <name type="scientific">Gynuella sunshinyii YC6258</name>
    <dbReference type="NCBI Taxonomy" id="1445510"/>
    <lineage>
        <taxon>Bacteria</taxon>
        <taxon>Pseudomonadati</taxon>
        <taxon>Pseudomonadota</taxon>
        <taxon>Gammaproteobacteria</taxon>
        <taxon>Oceanospirillales</taxon>
        <taxon>Saccharospirillaceae</taxon>
        <taxon>Gynuella</taxon>
    </lineage>
</organism>
<evidence type="ECO:0000256" key="8">
    <source>
        <dbReference type="ARBA" id="ARBA00023004"/>
    </source>
</evidence>
<dbReference type="GO" id="GO:0020037">
    <property type="term" value="F:heme binding"/>
    <property type="evidence" value="ECO:0007669"/>
    <property type="project" value="InterPro"/>
</dbReference>
<feature type="binding site" description="covalent" evidence="10 11">
    <location>
        <position position="124"/>
    </location>
    <ligand>
        <name>heme</name>
        <dbReference type="ChEBI" id="CHEBI:30413"/>
    </ligand>
</feature>
<evidence type="ECO:0000256" key="5">
    <source>
        <dbReference type="ARBA" id="ARBA00022748"/>
    </source>
</evidence>
<keyword evidence="10" id="KW-1003">Cell membrane</keyword>
<name>A0A0C5VQ65_9GAMM</name>
<dbReference type="GO" id="GO:0046872">
    <property type="term" value="F:metal ion binding"/>
    <property type="evidence" value="ECO:0007669"/>
    <property type="project" value="UniProtKB-KW"/>
</dbReference>
<keyword evidence="5 10" id="KW-0201">Cytochrome c-type biogenesis</keyword>
<evidence type="ECO:0000256" key="7">
    <source>
        <dbReference type="ARBA" id="ARBA00022989"/>
    </source>
</evidence>
<evidence type="ECO:0000256" key="1">
    <source>
        <dbReference type="ARBA" id="ARBA00004370"/>
    </source>
</evidence>
<evidence type="ECO:0000313" key="13">
    <source>
        <dbReference type="Proteomes" id="UP000032266"/>
    </source>
</evidence>
<dbReference type="InterPro" id="IPR036127">
    <property type="entry name" value="CcmE-like_sf"/>
</dbReference>
<dbReference type="Pfam" id="PF03100">
    <property type="entry name" value="CcmE"/>
    <property type="match status" value="1"/>
</dbReference>
<keyword evidence="4 10" id="KW-0479">Metal-binding</keyword>
<dbReference type="NCBIfam" id="NF009727">
    <property type="entry name" value="PRK13254.1-1"/>
    <property type="match status" value="1"/>
</dbReference>
<keyword evidence="8 10" id="KW-0408">Iron</keyword>
<accession>A0A0C5VQ65</accession>
<evidence type="ECO:0000256" key="11">
    <source>
        <dbReference type="PIRSR" id="PIRSR604329-50"/>
    </source>
</evidence>
<dbReference type="EMBL" id="CP007142">
    <property type="protein sequence ID" value="AJQ96722.1"/>
    <property type="molecule type" value="Genomic_DNA"/>
</dbReference>
<dbReference type="AlphaFoldDB" id="A0A0C5VQ65"/>
<comment type="subcellular location">
    <subcellularLocation>
        <location evidence="10">Cell membrane</location>
        <topology evidence="10">Single-pass type II membrane protein</topology>
    </subcellularLocation>
    <subcellularLocation>
        <location evidence="1">Membrane</location>
    </subcellularLocation>
</comment>
<dbReference type="HOGENOM" id="CLU_079503_1_1_6"/>
<keyword evidence="6 10" id="KW-0735">Signal-anchor</keyword>
<evidence type="ECO:0000313" key="12">
    <source>
        <dbReference type="EMBL" id="AJQ96722.1"/>
    </source>
</evidence>
<dbReference type="PANTHER" id="PTHR34128:SF2">
    <property type="entry name" value="CYTOCHROME C-TYPE BIOGENESIS PROTEIN CCME HOMOLOG, MITOCHONDRIAL"/>
    <property type="match status" value="1"/>
</dbReference>
<reference evidence="12 13" key="1">
    <citation type="submission" date="2014-01" db="EMBL/GenBank/DDBJ databases">
        <title>Full genme sequencing of cellulolytic bacterium Gynuella sunshinyii YC6258T gen. nov., sp. nov.</title>
        <authorList>
            <person name="Khan H."/>
            <person name="Chung E.J."/>
            <person name="Chung Y.R."/>
        </authorList>
    </citation>
    <scope>NUCLEOTIDE SEQUENCE [LARGE SCALE GENOMIC DNA]</scope>
    <source>
        <strain evidence="12 13">YC6258</strain>
    </source>
</reference>
<comment type="similarity">
    <text evidence="10">Belongs to the CcmE/CycJ family.</text>
</comment>
<comment type="function">
    <text evidence="10">Heme chaperone required for the biogenesis of c-type cytochromes. Transiently binds heme delivered by CcmC and transfers the heme to apo-cytochromes in a process facilitated by CcmF and CcmH.</text>
</comment>
<evidence type="ECO:0000256" key="10">
    <source>
        <dbReference type="HAMAP-Rule" id="MF_01959"/>
    </source>
</evidence>
<dbReference type="GO" id="GO:0005886">
    <property type="term" value="C:plasma membrane"/>
    <property type="evidence" value="ECO:0007669"/>
    <property type="project" value="UniProtKB-SubCell"/>
</dbReference>
<dbReference type="Proteomes" id="UP000032266">
    <property type="component" value="Chromosome"/>
</dbReference>
<dbReference type="InterPro" id="IPR004329">
    <property type="entry name" value="CcmE"/>
</dbReference>
<evidence type="ECO:0000256" key="4">
    <source>
        <dbReference type="ARBA" id="ARBA00022723"/>
    </source>
</evidence>
<dbReference type="OrthoDB" id="9793584at2"/>
<sequence>MNPKRRQRLVFILCGVLLVGTAAAVILYANSQSISWYKHPSEIAAGDYLVDQKVRIGGLVKAGSFRQLDQDTLKTEFMVTDCMSDVKVSYDKILPDLFREGQSVVVEGKVINGVVEASQVLAKHDEQYMPPEAKAALDAAQQGGATCDASYAEATR</sequence>
<dbReference type="InterPro" id="IPR012340">
    <property type="entry name" value="NA-bd_OB-fold"/>
</dbReference>
<dbReference type="Gene3D" id="2.40.50.140">
    <property type="entry name" value="Nucleic acid-binding proteins"/>
    <property type="match status" value="1"/>
</dbReference>
<keyword evidence="9 10" id="KW-0472">Membrane</keyword>
<evidence type="ECO:0000256" key="2">
    <source>
        <dbReference type="ARBA" id="ARBA00022617"/>
    </source>
</evidence>
<dbReference type="GO" id="GO:0017004">
    <property type="term" value="P:cytochrome complex assembly"/>
    <property type="evidence" value="ECO:0007669"/>
    <property type="project" value="UniProtKB-KW"/>
</dbReference>
<keyword evidence="2 10" id="KW-0349">Heme</keyword>
<feature type="topological domain" description="Extracellular" evidence="10">
    <location>
        <begin position="30"/>
        <end position="156"/>
    </location>
</feature>
<gene>
    <name evidence="10" type="primary">ccmE</name>
    <name evidence="10" type="synonym">cycJ</name>
    <name evidence="12" type="ORF">YC6258_04690</name>
</gene>
<keyword evidence="13" id="KW-1185">Reference proteome</keyword>
<dbReference type="HAMAP" id="MF_01959">
    <property type="entry name" value="CcmE"/>
    <property type="match status" value="1"/>
</dbReference>
<feature type="topological domain" description="Cytoplasmic" evidence="10">
    <location>
        <begin position="1"/>
        <end position="8"/>
    </location>
</feature>
<dbReference type="STRING" id="1445510.YC6258_04690"/>
<evidence type="ECO:0000256" key="9">
    <source>
        <dbReference type="ARBA" id="ARBA00023136"/>
    </source>
</evidence>
<feature type="binding site" description="axial binding residue" evidence="10 11">
    <location>
        <position position="128"/>
    </location>
    <ligand>
        <name>heme</name>
        <dbReference type="ChEBI" id="CHEBI:30413"/>
    </ligand>
    <ligandPart>
        <name>Fe</name>
        <dbReference type="ChEBI" id="CHEBI:18248"/>
    </ligandPart>
</feature>
<protein>
    <recommendedName>
        <fullName evidence="10">Cytochrome c-type biogenesis protein CcmE</fullName>
    </recommendedName>
    <alternativeName>
        <fullName evidence="10">Cytochrome c maturation protein E</fullName>
    </alternativeName>
    <alternativeName>
        <fullName evidence="10">Heme chaperone CcmE</fullName>
    </alternativeName>
</protein>